<feature type="domain" description="AAA+ ATPase" evidence="1">
    <location>
        <begin position="16"/>
        <end position="238"/>
    </location>
</feature>
<dbReference type="PANTHER" id="PTHR43566">
    <property type="entry name" value="CONSERVED PROTEIN"/>
    <property type="match status" value="1"/>
</dbReference>
<reference evidence="5" key="2">
    <citation type="journal article" date="2019" name="Int. J. Syst. Evol. Microbiol.">
        <title>The Global Catalogue of Microorganisms (GCM) 10K type strain sequencing project: providing services to taxonomists for standard genome sequencing and annotation.</title>
        <authorList>
            <consortium name="The Broad Institute Genomics Platform"/>
            <consortium name="The Broad Institute Genome Sequencing Center for Infectious Disease"/>
            <person name="Wu L."/>
            <person name="Ma J."/>
        </authorList>
    </citation>
    <scope>NUCLEOTIDE SEQUENCE [LARGE SCALE GENOMIC DNA]</scope>
    <source>
        <strain evidence="5">CGMCC 1.15644</strain>
    </source>
</reference>
<dbReference type="PANTHER" id="PTHR43566:SF1">
    <property type="entry name" value="AAA+ ATPASE DOMAIN-CONTAINING PROTEIN"/>
    <property type="match status" value="1"/>
</dbReference>
<dbReference type="Proteomes" id="UP000622648">
    <property type="component" value="Unassembled WGS sequence"/>
</dbReference>
<dbReference type="OrthoDB" id="9778168at2"/>
<organism evidence="3 4">
    <name type="scientific">Pedobacter psychrotolerans</name>
    <dbReference type="NCBI Taxonomy" id="1843235"/>
    <lineage>
        <taxon>Bacteria</taxon>
        <taxon>Pseudomonadati</taxon>
        <taxon>Bacteroidota</taxon>
        <taxon>Sphingobacteriia</taxon>
        <taxon>Sphingobacteriales</taxon>
        <taxon>Sphingobacteriaceae</taxon>
        <taxon>Pedobacter</taxon>
    </lineage>
</organism>
<dbReference type="RefSeq" id="WP_132529667.1">
    <property type="nucleotide sequence ID" value="NZ_BMJO01000003.1"/>
</dbReference>
<dbReference type="InterPro" id="IPR003593">
    <property type="entry name" value="AAA+_ATPase"/>
</dbReference>
<dbReference type="AlphaFoldDB" id="A0A4R2HHM2"/>
<proteinExistence type="predicted"/>
<dbReference type="InterPro" id="IPR041682">
    <property type="entry name" value="AAA_14"/>
</dbReference>
<name>A0A4R2HHM2_9SPHI</name>
<dbReference type="EMBL" id="BMJO01000003">
    <property type="protein sequence ID" value="GGE51172.1"/>
    <property type="molecule type" value="Genomic_DNA"/>
</dbReference>
<dbReference type="Gene3D" id="3.40.50.300">
    <property type="entry name" value="P-loop containing nucleotide triphosphate hydrolases"/>
    <property type="match status" value="1"/>
</dbReference>
<evidence type="ECO:0000313" key="3">
    <source>
        <dbReference type="EMBL" id="TCO28713.1"/>
    </source>
</evidence>
<keyword evidence="5" id="KW-1185">Reference proteome</keyword>
<dbReference type="InterPro" id="IPR027417">
    <property type="entry name" value="P-loop_NTPase"/>
</dbReference>
<dbReference type="InterPro" id="IPR025420">
    <property type="entry name" value="DUF4143"/>
</dbReference>
<comment type="caution">
    <text evidence="3">The sequence shown here is derived from an EMBL/GenBank/DDBJ whole genome shotgun (WGS) entry which is preliminary data.</text>
</comment>
<protein>
    <submittedName>
        <fullName evidence="2">ATPase</fullName>
    </submittedName>
</protein>
<sequence length="377" mass="43477">MIERVLENYIESKFFKGKAIIITGARQVGKTTMLKKLAKKKDQSFVFLNCDEANVRITLENISIERLKSIIGTHKILLIDEAQRVTNIGLTLKLIVDNFPEVQLLVTGSSSLDLAAGTKESLTGRKFEYHLFPFSVAELVQHTNILTEEQSLEKRLIFGSYPDAINYPGEEKELLLNLTNSYLFKDILALSGIRKPVQLEKLVQALALQIGNEISYNELGQMIEADKLTVERYIDLLEQCFVVFRLGAYSKNLRNEVKKGKKIYFYDNGIRNAVIQNFSPLSLRQDTGQLFENYIVSEFIKANSNQIKHAKHFFWRSFQQQEIDLIEEFEGDLTAYEIKWNENKKVKFPTTFTNVYQNVQTNVINKKNYTDLLVRSF</sequence>
<evidence type="ECO:0000259" key="1">
    <source>
        <dbReference type="SMART" id="SM00382"/>
    </source>
</evidence>
<evidence type="ECO:0000313" key="4">
    <source>
        <dbReference type="Proteomes" id="UP000295684"/>
    </source>
</evidence>
<dbReference type="Pfam" id="PF13635">
    <property type="entry name" value="DUF4143"/>
    <property type="match status" value="1"/>
</dbReference>
<gene>
    <name evidence="3" type="ORF">EV200_102130</name>
    <name evidence="2" type="ORF">GCM10011413_16850</name>
</gene>
<dbReference type="EMBL" id="SLWO01000002">
    <property type="protein sequence ID" value="TCO28713.1"/>
    <property type="molecule type" value="Genomic_DNA"/>
</dbReference>
<reference evidence="3 4" key="3">
    <citation type="submission" date="2019-03" db="EMBL/GenBank/DDBJ databases">
        <title>Genomic Encyclopedia of Type Strains, Phase IV (KMG-IV): sequencing the most valuable type-strain genomes for metagenomic binning, comparative biology and taxonomic classification.</title>
        <authorList>
            <person name="Goeker M."/>
        </authorList>
    </citation>
    <scope>NUCLEOTIDE SEQUENCE [LARGE SCALE GENOMIC DNA]</scope>
    <source>
        <strain evidence="3 4">DSM 103236</strain>
    </source>
</reference>
<evidence type="ECO:0000313" key="2">
    <source>
        <dbReference type="EMBL" id="GGE51172.1"/>
    </source>
</evidence>
<dbReference type="SUPFAM" id="SSF52540">
    <property type="entry name" value="P-loop containing nucleoside triphosphate hydrolases"/>
    <property type="match status" value="1"/>
</dbReference>
<dbReference type="SMART" id="SM00382">
    <property type="entry name" value="AAA"/>
    <property type="match status" value="1"/>
</dbReference>
<accession>A0A4R2HHM2</accession>
<dbReference type="Pfam" id="PF13173">
    <property type="entry name" value="AAA_14"/>
    <property type="match status" value="1"/>
</dbReference>
<reference evidence="2" key="4">
    <citation type="submission" date="2024-05" db="EMBL/GenBank/DDBJ databases">
        <authorList>
            <person name="Sun Q."/>
            <person name="Zhou Y."/>
        </authorList>
    </citation>
    <scope>NUCLEOTIDE SEQUENCE</scope>
    <source>
        <strain evidence="2">CGMCC 1.15644</strain>
    </source>
</reference>
<evidence type="ECO:0000313" key="5">
    <source>
        <dbReference type="Proteomes" id="UP000622648"/>
    </source>
</evidence>
<dbReference type="Proteomes" id="UP000295684">
    <property type="component" value="Unassembled WGS sequence"/>
</dbReference>
<reference evidence="2" key="1">
    <citation type="journal article" date="2014" name="Int. J. Syst. Evol. Microbiol.">
        <title>Complete genome of a new Firmicutes species belonging to the dominant human colonic microbiota ('Ruminococcus bicirculans') reveals two chromosomes and a selective capacity to utilize plant glucans.</title>
        <authorList>
            <consortium name="NISC Comparative Sequencing Program"/>
            <person name="Wegmann U."/>
            <person name="Louis P."/>
            <person name="Goesmann A."/>
            <person name="Henrissat B."/>
            <person name="Duncan S.H."/>
            <person name="Flint H.J."/>
        </authorList>
    </citation>
    <scope>NUCLEOTIDE SEQUENCE</scope>
    <source>
        <strain evidence="2">CGMCC 1.15644</strain>
    </source>
</reference>